<comment type="caution">
    <text evidence="3">The sequence shown here is derived from an EMBL/GenBank/DDBJ whole genome shotgun (WGS) entry which is preliminary data.</text>
</comment>
<feature type="transmembrane region" description="Helical" evidence="2">
    <location>
        <begin position="311"/>
        <end position="336"/>
    </location>
</feature>
<dbReference type="AlphaFoldDB" id="A0A011PFM7"/>
<evidence type="ECO:0008006" key="5">
    <source>
        <dbReference type="Google" id="ProtNLM"/>
    </source>
</evidence>
<evidence type="ECO:0000313" key="3">
    <source>
        <dbReference type="EMBL" id="EXI65054.1"/>
    </source>
</evidence>
<dbReference type="PATRIC" id="fig|1454001.3.peg.3545"/>
<sequence>MPPESGDGKLASSTGHPDRRPASRLSPRPSGGSPHETRSIKYTVTELRALEIVAVRAFETADSAHALWSDGDRAWASRAAAEVVGEGATDTDFVAQRARLALGRFGDRFPMIPRAVRALSWRPWLAGAIAAAAFIGGLLLDRLGGGQRINILMPPVLALLAWNLAVYLLLAARFCLRRPGDALPQPWRRAVSRLATGLQPRPGGELGATVARLASDWGRLSAPLHGARATRILHLAAALLASGVLAGFYLRGLALAYEATWQSTFLAADDVHRLLAIALAPGMALSGIPLPTADEIAAIRAPAGENAARWLHLLAASVAAIVIVPRLVLALLAWLLECRRSSSLPIDFDEPYFGRLLRDFRGGPLRLAVIPYSYTLPPEASSGLERLVARALGGNTMLTVGPAVRYGDEDAPLHAGVESVGGQIIALFNATATPEREAHGAFLRALGNAGGGARRLVALVDESSFLARGRQPARVEGRRAAWRELCATLRVGCVFADLAAIANAGSAGNGSLDAAASALAGNLAENG</sequence>
<feature type="transmembrane region" description="Helical" evidence="2">
    <location>
        <begin position="271"/>
        <end position="290"/>
    </location>
</feature>
<reference evidence="3" key="1">
    <citation type="submission" date="2014-02" db="EMBL/GenBank/DDBJ databases">
        <title>Expanding our view of genomic diversity in Candidatus Accumulibacter clades.</title>
        <authorList>
            <person name="Skennerton C.T."/>
            <person name="Barr J.J."/>
            <person name="Slater F.R."/>
            <person name="Bond P.L."/>
            <person name="Tyson G.W."/>
        </authorList>
    </citation>
    <scope>NUCLEOTIDE SEQUENCE [LARGE SCALE GENOMIC DNA]</scope>
</reference>
<dbReference type="InterPro" id="IPR021296">
    <property type="entry name" value="DUF2868"/>
</dbReference>
<dbReference type="Pfam" id="PF11067">
    <property type="entry name" value="DUF2868"/>
    <property type="match status" value="1"/>
</dbReference>
<keyword evidence="2" id="KW-0812">Transmembrane</keyword>
<proteinExistence type="predicted"/>
<feature type="compositionally biased region" description="Low complexity" evidence="1">
    <location>
        <begin position="23"/>
        <end position="34"/>
    </location>
</feature>
<protein>
    <recommendedName>
        <fullName evidence="5">DUF2868 domain-containing protein</fullName>
    </recommendedName>
</protein>
<accession>A0A011PFM7</accession>
<evidence type="ECO:0000256" key="2">
    <source>
        <dbReference type="SAM" id="Phobius"/>
    </source>
</evidence>
<evidence type="ECO:0000256" key="1">
    <source>
        <dbReference type="SAM" id="MobiDB-lite"/>
    </source>
</evidence>
<dbReference type="EMBL" id="JFAX01000029">
    <property type="protein sequence ID" value="EXI65054.1"/>
    <property type="molecule type" value="Genomic_DNA"/>
</dbReference>
<gene>
    <name evidence="3" type="ORF">AW08_03507</name>
</gene>
<feature type="region of interest" description="Disordered" evidence="1">
    <location>
        <begin position="1"/>
        <end position="39"/>
    </location>
</feature>
<dbReference type="STRING" id="1454001.AW08_03507"/>
<keyword evidence="2" id="KW-1133">Transmembrane helix</keyword>
<evidence type="ECO:0000313" key="4">
    <source>
        <dbReference type="Proteomes" id="UP000020218"/>
    </source>
</evidence>
<feature type="transmembrane region" description="Helical" evidence="2">
    <location>
        <begin position="152"/>
        <end position="170"/>
    </location>
</feature>
<keyword evidence="4" id="KW-1185">Reference proteome</keyword>
<feature type="transmembrane region" description="Helical" evidence="2">
    <location>
        <begin position="232"/>
        <end position="251"/>
    </location>
</feature>
<name>A0A011PFM7_9PROT</name>
<keyword evidence="2" id="KW-0472">Membrane</keyword>
<organism evidence="3 4">
    <name type="scientific">Candidatus Accumulibacter adjunctus</name>
    <dbReference type="NCBI Taxonomy" id="1454001"/>
    <lineage>
        <taxon>Bacteria</taxon>
        <taxon>Pseudomonadati</taxon>
        <taxon>Pseudomonadota</taxon>
        <taxon>Betaproteobacteria</taxon>
        <taxon>Candidatus Accumulibacter</taxon>
    </lineage>
</organism>
<dbReference type="Proteomes" id="UP000020218">
    <property type="component" value="Unassembled WGS sequence"/>
</dbReference>
<feature type="transmembrane region" description="Helical" evidence="2">
    <location>
        <begin position="121"/>
        <end position="140"/>
    </location>
</feature>